<feature type="signal peptide" evidence="2">
    <location>
        <begin position="1"/>
        <end position="20"/>
    </location>
</feature>
<evidence type="ECO:0008006" key="5">
    <source>
        <dbReference type="Google" id="ProtNLM"/>
    </source>
</evidence>
<evidence type="ECO:0000256" key="1">
    <source>
        <dbReference type="ARBA" id="ARBA00022729"/>
    </source>
</evidence>
<accession>A6DRH2</accession>
<gene>
    <name evidence="3" type="ORF">LNTAR_15237</name>
</gene>
<dbReference type="Proteomes" id="UP000004947">
    <property type="component" value="Unassembled WGS sequence"/>
</dbReference>
<sequence>MKMVKVILMSLMIIAMSSCTSIGLGTVSKTNELSPGMHSEKVKEVLGEPSQTHFVKNKWIWKYSLHQYFKGWVPYYLVFNKDTQKLESWYADENEYMQQQQLWMQSN</sequence>
<dbReference type="RefSeq" id="WP_007280444.1">
    <property type="nucleotide sequence ID" value="NZ_ABCK01000024.1"/>
</dbReference>
<dbReference type="InterPro" id="IPR037873">
    <property type="entry name" value="BamE-like"/>
</dbReference>
<dbReference type="Gene3D" id="3.30.1450.10">
    <property type="match status" value="1"/>
</dbReference>
<comment type="caution">
    <text evidence="3">The sequence shown here is derived from an EMBL/GenBank/DDBJ whole genome shotgun (WGS) entry which is preliminary data.</text>
</comment>
<keyword evidence="4" id="KW-1185">Reference proteome</keyword>
<feature type="chain" id="PRO_5002694706" description="Lipoprotein SmpA/OmlA domain-containing protein" evidence="2">
    <location>
        <begin position="21"/>
        <end position="107"/>
    </location>
</feature>
<evidence type="ECO:0000313" key="4">
    <source>
        <dbReference type="Proteomes" id="UP000004947"/>
    </source>
</evidence>
<dbReference type="OrthoDB" id="9852226at2"/>
<evidence type="ECO:0000256" key="2">
    <source>
        <dbReference type="SAM" id="SignalP"/>
    </source>
</evidence>
<dbReference type="AlphaFoldDB" id="A6DRH2"/>
<name>A6DRH2_9BACT</name>
<protein>
    <recommendedName>
        <fullName evidence="5">Lipoprotein SmpA/OmlA domain-containing protein</fullName>
    </recommendedName>
</protein>
<organism evidence="3 4">
    <name type="scientific">Lentisphaera araneosa HTCC2155</name>
    <dbReference type="NCBI Taxonomy" id="313628"/>
    <lineage>
        <taxon>Bacteria</taxon>
        <taxon>Pseudomonadati</taxon>
        <taxon>Lentisphaerota</taxon>
        <taxon>Lentisphaeria</taxon>
        <taxon>Lentisphaerales</taxon>
        <taxon>Lentisphaeraceae</taxon>
        <taxon>Lentisphaera</taxon>
    </lineage>
</organism>
<reference evidence="3 4" key="1">
    <citation type="journal article" date="2010" name="J. Bacteriol.">
        <title>Genome sequence of Lentisphaera araneosa HTCC2155T, the type species of the order Lentisphaerales in the phylum Lentisphaerae.</title>
        <authorList>
            <person name="Thrash J.C."/>
            <person name="Cho J.C."/>
            <person name="Vergin K.L."/>
            <person name="Morris R.M."/>
            <person name="Giovannoni S.J."/>
        </authorList>
    </citation>
    <scope>NUCLEOTIDE SEQUENCE [LARGE SCALE GENOMIC DNA]</scope>
    <source>
        <strain evidence="3 4">HTCC2155</strain>
    </source>
</reference>
<dbReference type="PROSITE" id="PS51257">
    <property type="entry name" value="PROKAR_LIPOPROTEIN"/>
    <property type="match status" value="1"/>
</dbReference>
<proteinExistence type="predicted"/>
<evidence type="ECO:0000313" key="3">
    <source>
        <dbReference type="EMBL" id="EDM25782.1"/>
    </source>
</evidence>
<keyword evidence="1 2" id="KW-0732">Signal</keyword>
<dbReference type="EMBL" id="ABCK01000024">
    <property type="protein sequence ID" value="EDM25782.1"/>
    <property type="molecule type" value="Genomic_DNA"/>
</dbReference>